<name>A0A4S8LWP9_DENBC</name>
<dbReference type="GO" id="GO:0003924">
    <property type="term" value="F:GTPase activity"/>
    <property type="evidence" value="ECO:0007669"/>
    <property type="project" value="InterPro"/>
</dbReference>
<accession>A0A4S8LWP9</accession>
<evidence type="ECO:0000313" key="2">
    <source>
        <dbReference type="Proteomes" id="UP000297245"/>
    </source>
</evidence>
<proteinExistence type="predicted"/>
<dbReference type="SUPFAM" id="SSF52540">
    <property type="entry name" value="P-loop containing nucleoside triphosphate hydrolases"/>
    <property type="match status" value="1"/>
</dbReference>
<dbReference type="InterPro" id="IPR001806">
    <property type="entry name" value="Small_GTPase"/>
</dbReference>
<dbReference type="InterPro" id="IPR027417">
    <property type="entry name" value="P-loop_NTPase"/>
</dbReference>
<sequence length="247" mass="27669">MTMFKSTWGILEDSSLSAECIPDKPNQGGLLSGLSNIGASKDVPVSSETPLLESTSSSLTMNKSNLKHPGEMKQYIFALVQKISHQQMLETIVLIDAGSFSHDASTIAVIRDGGVSKTALAVQYMMGHFVPHSWPNIYGQQKYTIPLSPINYVWFEVMDTAGQVRISHKTVERMNKQDLPFILLPWHEGANLAWAFQCEFVETLALMAYNIDLIFRPLVQKLRQKTQREAEFSRVTRSKKGGRCSIM</sequence>
<protein>
    <submittedName>
        <fullName evidence="1">Uncharacterized protein</fullName>
    </submittedName>
</protein>
<dbReference type="EMBL" id="ML179232">
    <property type="protein sequence ID" value="THU94072.1"/>
    <property type="molecule type" value="Genomic_DNA"/>
</dbReference>
<organism evidence="1 2">
    <name type="scientific">Dendrothele bispora (strain CBS 962.96)</name>
    <dbReference type="NCBI Taxonomy" id="1314807"/>
    <lineage>
        <taxon>Eukaryota</taxon>
        <taxon>Fungi</taxon>
        <taxon>Dikarya</taxon>
        <taxon>Basidiomycota</taxon>
        <taxon>Agaricomycotina</taxon>
        <taxon>Agaricomycetes</taxon>
        <taxon>Agaricomycetidae</taxon>
        <taxon>Agaricales</taxon>
        <taxon>Agaricales incertae sedis</taxon>
        <taxon>Dendrothele</taxon>
    </lineage>
</organism>
<dbReference type="SMART" id="SM00173">
    <property type="entry name" value="RAS"/>
    <property type="match status" value="1"/>
</dbReference>
<dbReference type="Proteomes" id="UP000297245">
    <property type="component" value="Unassembled WGS sequence"/>
</dbReference>
<dbReference type="OrthoDB" id="10006285at2759"/>
<gene>
    <name evidence="1" type="ORF">K435DRAFT_799182</name>
</gene>
<dbReference type="GO" id="GO:0005525">
    <property type="term" value="F:GTP binding"/>
    <property type="evidence" value="ECO:0007669"/>
    <property type="project" value="InterPro"/>
</dbReference>
<dbReference type="Gene3D" id="3.40.50.300">
    <property type="entry name" value="P-loop containing nucleotide triphosphate hydrolases"/>
    <property type="match status" value="1"/>
</dbReference>
<dbReference type="Pfam" id="PF00071">
    <property type="entry name" value="Ras"/>
    <property type="match status" value="1"/>
</dbReference>
<reference evidence="1 2" key="1">
    <citation type="journal article" date="2019" name="Nat. Ecol. Evol.">
        <title>Megaphylogeny resolves global patterns of mushroom evolution.</title>
        <authorList>
            <person name="Varga T."/>
            <person name="Krizsan K."/>
            <person name="Foldi C."/>
            <person name="Dima B."/>
            <person name="Sanchez-Garcia M."/>
            <person name="Sanchez-Ramirez S."/>
            <person name="Szollosi G.J."/>
            <person name="Szarkandi J.G."/>
            <person name="Papp V."/>
            <person name="Albert L."/>
            <person name="Andreopoulos W."/>
            <person name="Angelini C."/>
            <person name="Antonin V."/>
            <person name="Barry K.W."/>
            <person name="Bougher N.L."/>
            <person name="Buchanan P."/>
            <person name="Buyck B."/>
            <person name="Bense V."/>
            <person name="Catcheside P."/>
            <person name="Chovatia M."/>
            <person name="Cooper J."/>
            <person name="Damon W."/>
            <person name="Desjardin D."/>
            <person name="Finy P."/>
            <person name="Geml J."/>
            <person name="Haridas S."/>
            <person name="Hughes K."/>
            <person name="Justo A."/>
            <person name="Karasinski D."/>
            <person name="Kautmanova I."/>
            <person name="Kiss B."/>
            <person name="Kocsube S."/>
            <person name="Kotiranta H."/>
            <person name="LaButti K.M."/>
            <person name="Lechner B.E."/>
            <person name="Liimatainen K."/>
            <person name="Lipzen A."/>
            <person name="Lukacs Z."/>
            <person name="Mihaltcheva S."/>
            <person name="Morgado L.N."/>
            <person name="Niskanen T."/>
            <person name="Noordeloos M.E."/>
            <person name="Ohm R.A."/>
            <person name="Ortiz-Santana B."/>
            <person name="Ovrebo C."/>
            <person name="Racz N."/>
            <person name="Riley R."/>
            <person name="Savchenko A."/>
            <person name="Shiryaev A."/>
            <person name="Soop K."/>
            <person name="Spirin V."/>
            <person name="Szebenyi C."/>
            <person name="Tomsovsky M."/>
            <person name="Tulloss R.E."/>
            <person name="Uehling J."/>
            <person name="Grigoriev I.V."/>
            <person name="Vagvolgyi C."/>
            <person name="Papp T."/>
            <person name="Martin F.M."/>
            <person name="Miettinen O."/>
            <person name="Hibbett D.S."/>
            <person name="Nagy L.G."/>
        </authorList>
    </citation>
    <scope>NUCLEOTIDE SEQUENCE [LARGE SCALE GENOMIC DNA]</scope>
    <source>
        <strain evidence="1 2">CBS 962.96</strain>
    </source>
</reference>
<dbReference type="AlphaFoldDB" id="A0A4S8LWP9"/>
<evidence type="ECO:0000313" key="1">
    <source>
        <dbReference type="EMBL" id="THU94072.1"/>
    </source>
</evidence>
<keyword evidence="2" id="KW-1185">Reference proteome</keyword>